<dbReference type="KEGG" id="pdt:Prede_2002"/>
<dbReference type="EMBL" id="CP003369">
    <property type="protein sequence ID" value="AGB29279.1"/>
    <property type="molecule type" value="Genomic_DNA"/>
</dbReference>
<evidence type="ECO:0000313" key="4">
    <source>
        <dbReference type="Proteomes" id="UP000007820"/>
    </source>
</evidence>
<protein>
    <submittedName>
        <fullName evidence="3">Uncharacterized protein</fullName>
    </submittedName>
</protein>
<reference evidence="2" key="2">
    <citation type="submission" date="2012-02" db="EMBL/GenBank/DDBJ databases">
        <title>Complete sequence of chromosome 2 of Prevotella dentalis DSM 3688.</title>
        <authorList>
            <consortium name="US DOE Joint Genome Institute (JGI-PGF)"/>
            <person name="Lucas S."/>
            <person name="Copeland A."/>
            <person name="Lapidus A."/>
            <person name="Glavina del Rio T."/>
            <person name="Dalin E."/>
            <person name="Tice H."/>
            <person name="Bruce D."/>
            <person name="Goodwin L."/>
            <person name="Pitluck S."/>
            <person name="Peters L."/>
            <person name="Mikhailova N."/>
            <person name="Chertkov O."/>
            <person name="Kyrpides N."/>
            <person name="Mavromatis K."/>
            <person name="Ivanova N."/>
            <person name="Brettin T."/>
            <person name="Detter J.C."/>
            <person name="Han C."/>
            <person name="Larimer F."/>
            <person name="Land M."/>
            <person name="Hauser L."/>
            <person name="Markowitz V."/>
            <person name="Cheng J.-F."/>
            <person name="Hugenholtz P."/>
            <person name="Woyke T."/>
            <person name="Wu D."/>
            <person name="Gronow S."/>
            <person name="Wellnitz S."/>
            <person name="Brambilla E."/>
            <person name="Klenk H.-P."/>
            <person name="Eisen J.A."/>
        </authorList>
    </citation>
    <scope>NUCLEOTIDE SEQUENCE</scope>
    <source>
        <strain evidence="2">DSM 3688</strain>
    </source>
</reference>
<evidence type="ECO:0000313" key="2">
    <source>
        <dbReference type="EMBL" id="AGB29279.1"/>
    </source>
</evidence>
<evidence type="ECO:0000313" key="3">
    <source>
        <dbReference type="EMBL" id="EGQ12925.1"/>
    </source>
</evidence>
<reference evidence="3 4" key="1">
    <citation type="submission" date="2011-04" db="EMBL/GenBank/DDBJ databases">
        <authorList>
            <person name="Muzny D."/>
            <person name="Qin X."/>
            <person name="Deng J."/>
            <person name="Jiang H."/>
            <person name="Liu Y."/>
            <person name="Qu J."/>
            <person name="Song X.-Z."/>
            <person name="Zhang L."/>
            <person name="Thornton R."/>
            <person name="Coyle M."/>
            <person name="Francisco L."/>
            <person name="Jackson L."/>
            <person name="Javaid M."/>
            <person name="Korchina V."/>
            <person name="Kovar C."/>
            <person name="Mata R."/>
            <person name="Mathew T."/>
            <person name="Ngo R."/>
            <person name="Nguyen L."/>
            <person name="Nguyen N."/>
            <person name="Okwuonu G."/>
            <person name="Ongeri F."/>
            <person name="Pham C."/>
            <person name="Simmons D."/>
            <person name="Wilczek-Boney K."/>
            <person name="Hale W."/>
            <person name="Jakkamsetti A."/>
            <person name="Pham P."/>
            <person name="Ruth R."/>
            <person name="San Lucas F."/>
            <person name="Warren J."/>
            <person name="Zhang J."/>
            <person name="Zhao Z."/>
            <person name="Zhou C."/>
            <person name="Zhu D."/>
            <person name="Lee S."/>
            <person name="Bess C."/>
            <person name="Blankenburg K."/>
            <person name="Forbes L."/>
            <person name="Fu Q."/>
            <person name="Gubbala S."/>
            <person name="Hirani K."/>
            <person name="Jayaseelan J.C."/>
            <person name="Lara F."/>
            <person name="Munidasa M."/>
            <person name="Palculict T."/>
            <person name="Patil S."/>
            <person name="Pu L.-L."/>
            <person name="Saada N."/>
            <person name="Tang L."/>
            <person name="Weissenberger G."/>
            <person name="Zhu Y."/>
            <person name="Hemphill L."/>
            <person name="Shang Y."/>
            <person name="Youmans B."/>
            <person name="Ayvaz T."/>
            <person name="Ross M."/>
            <person name="Santibanez J."/>
            <person name="Aqrawi P."/>
            <person name="Gross S."/>
            <person name="Joshi V."/>
            <person name="Fowler G."/>
            <person name="Nazareth L."/>
            <person name="Reid J."/>
            <person name="Worley K."/>
            <person name="Petrosino J."/>
            <person name="Highlander S."/>
            <person name="Gibbs R."/>
        </authorList>
    </citation>
    <scope>NUCLEOTIDE SEQUENCE [LARGE SCALE GENOMIC DNA]</scope>
    <source>
        <strain evidence="3 4">DSM 3688</strain>
    </source>
</reference>
<evidence type="ECO:0000256" key="1">
    <source>
        <dbReference type="SAM" id="Coils"/>
    </source>
</evidence>
<dbReference type="Proteomes" id="UP000010862">
    <property type="component" value="Chromosome 2"/>
</dbReference>
<dbReference type="STRING" id="908937.Prede_2002"/>
<gene>
    <name evidence="2" type="ordered locus">Prede_2002</name>
    <name evidence="3" type="ORF">HMPREF9136_2180</name>
</gene>
<proteinExistence type="predicted"/>
<feature type="coiled-coil region" evidence="1">
    <location>
        <begin position="36"/>
        <end position="63"/>
    </location>
</feature>
<keyword evidence="5" id="KW-1185">Reference proteome</keyword>
<evidence type="ECO:0000313" key="5">
    <source>
        <dbReference type="Proteomes" id="UP000010862"/>
    </source>
</evidence>
<dbReference type="RefSeq" id="WP_005847003.1">
    <property type="nucleotide sequence ID" value="NC_019968.1"/>
</dbReference>
<dbReference type="Proteomes" id="UP000007820">
    <property type="component" value="Unassembled WGS sequence"/>
</dbReference>
<dbReference type="EMBL" id="AFPW01000037">
    <property type="protein sequence ID" value="EGQ12925.1"/>
    <property type="molecule type" value="Genomic_DNA"/>
</dbReference>
<keyword evidence="1" id="KW-0175">Coiled coil</keyword>
<name>F9D5Q2_PREDD</name>
<dbReference type="HOGENOM" id="CLU_146561_0_1_10"/>
<dbReference type="OrthoDB" id="1467932at2"/>
<accession>F9D5Q2</accession>
<dbReference type="eggNOG" id="ENOG5033ANW">
    <property type="taxonomic scope" value="Bacteria"/>
</dbReference>
<organism evidence="3 4">
    <name type="scientific">Prevotella dentalis (strain ATCC 49559 / DSM 3688 / JCM 13448 / NCTC 12043 / ES 2772)</name>
    <name type="common">Mitsuokella dentalis</name>
    <dbReference type="NCBI Taxonomy" id="908937"/>
    <lineage>
        <taxon>Bacteria</taxon>
        <taxon>Pseudomonadati</taxon>
        <taxon>Bacteroidota</taxon>
        <taxon>Bacteroidia</taxon>
        <taxon>Bacteroidales</taxon>
        <taxon>Prevotellaceae</taxon>
        <taxon>Prevotella</taxon>
    </lineage>
</organism>
<sequence>MDANEKLISTFATRVRQMILQYHEVKQENAELYAMVDERDGRIRQLEAQLAQTRNDYASLKMAKMLEVTDGDLETAKKRVAKLIRDVNKCITLLSEK</sequence>
<dbReference type="PATRIC" id="fig|908937.9.peg.2121"/>
<dbReference type="AlphaFoldDB" id="F9D5Q2"/>